<comment type="caution">
    <text evidence="2">The sequence shown here is derived from an EMBL/GenBank/DDBJ whole genome shotgun (WGS) entry which is preliminary data.</text>
</comment>
<dbReference type="Proteomes" id="UP000646548">
    <property type="component" value="Unassembled WGS sequence"/>
</dbReference>
<feature type="region of interest" description="Disordered" evidence="1">
    <location>
        <begin position="1"/>
        <end position="26"/>
    </location>
</feature>
<sequence>MPSARPPCHSKGHPEPKPSSFASPGTWSKRTLAAKILRLSAALSLCQRLPSGMDSELFSPPRLARSFFTLSLQALRLGFPSVFCKCSWSGVAALC</sequence>
<organism evidence="2 3">
    <name type="scientific">Oryzias melastigma</name>
    <name type="common">Marine medaka</name>
    <dbReference type="NCBI Taxonomy" id="30732"/>
    <lineage>
        <taxon>Eukaryota</taxon>
        <taxon>Metazoa</taxon>
        <taxon>Chordata</taxon>
        <taxon>Craniata</taxon>
        <taxon>Vertebrata</taxon>
        <taxon>Euteleostomi</taxon>
        <taxon>Actinopterygii</taxon>
        <taxon>Neopterygii</taxon>
        <taxon>Teleostei</taxon>
        <taxon>Neoteleostei</taxon>
        <taxon>Acanthomorphata</taxon>
        <taxon>Ovalentaria</taxon>
        <taxon>Atherinomorphae</taxon>
        <taxon>Beloniformes</taxon>
        <taxon>Adrianichthyidae</taxon>
        <taxon>Oryziinae</taxon>
        <taxon>Oryzias</taxon>
    </lineage>
</organism>
<dbReference type="AlphaFoldDB" id="A0A834C216"/>
<evidence type="ECO:0000313" key="2">
    <source>
        <dbReference type="EMBL" id="KAF6718421.1"/>
    </source>
</evidence>
<evidence type="ECO:0000313" key="3">
    <source>
        <dbReference type="Proteomes" id="UP000646548"/>
    </source>
</evidence>
<protein>
    <submittedName>
        <fullName evidence="2">Uncharacterized protein</fullName>
    </submittedName>
</protein>
<evidence type="ECO:0000256" key="1">
    <source>
        <dbReference type="SAM" id="MobiDB-lite"/>
    </source>
</evidence>
<dbReference type="EMBL" id="WKFB01000736">
    <property type="protein sequence ID" value="KAF6718421.1"/>
    <property type="molecule type" value="Genomic_DNA"/>
</dbReference>
<accession>A0A834C216</accession>
<gene>
    <name evidence="2" type="ORF">FQA47_019352</name>
</gene>
<proteinExistence type="predicted"/>
<reference evidence="2" key="1">
    <citation type="journal article" name="BMC Genomics">
        <title>Long-read sequencing and de novo genome assembly of marine medaka (Oryzias melastigma).</title>
        <authorList>
            <person name="Liang P."/>
            <person name="Saqib H.S.A."/>
            <person name="Ni X."/>
            <person name="Shen Y."/>
        </authorList>
    </citation>
    <scope>NUCLEOTIDE SEQUENCE</scope>
    <source>
        <strain evidence="2">Bigg-433</strain>
    </source>
</reference>
<name>A0A834C216_ORYME</name>